<organism evidence="2 3">
    <name type="scientific">Aspergillus brasiliensis (strain CBS 101740 / IMI 381727 / IBT 21946)</name>
    <dbReference type="NCBI Taxonomy" id="767769"/>
    <lineage>
        <taxon>Eukaryota</taxon>
        <taxon>Fungi</taxon>
        <taxon>Dikarya</taxon>
        <taxon>Ascomycota</taxon>
        <taxon>Pezizomycotina</taxon>
        <taxon>Eurotiomycetes</taxon>
        <taxon>Eurotiomycetidae</taxon>
        <taxon>Eurotiales</taxon>
        <taxon>Aspergillaceae</taxon>
        <taxon>Aspergillus</taxon>
        <taxon>Aspergillus subgen. Circumdati</taxon>
    </lineage>
</organism>
<dbReference type="RefSeq" id="XP_067478304.1">
    <property type="nucleotide sequence ID" value="XM_067628179.1"/>
</dbReference>
<dbReference type="GeneID" id="93580667"/>
<accession>A0A1L9UHA2</accession>
<name>A0A1L9UHA2_ASPBC</name>
<evidence type="ECO:0000256" key="1">
    <source>
        <dbReference type="SAM" id="Phobius"/>
    </source>
</evidence>
<sequence>MTLFVAQTDLWPNGMAILMSSIIVISYRARKCMLCTLWVALGSRPAWRVTRMTRIASIEYCRRCLRSH</sequence>
<keyword evidence="1" id="KW-1133">Transmembrane helix</keyword>
<dbReference type="Proteomes" id="UP000184499">
    <property type="component" value="Unassembled WGS sequence"/>
</dbReference>
<proteinExistence type="predicted"/>
<keyword evidence="1" id="KW-0812">Transmembrane</keyword>
<gene>
    <name evidence="2" type="ORF">ASPBRDRAFT_601637</name>
</gene>
<dbReference type="AlphaFoldDB" id="A0A1L9UHA2"/>
<protein>
    <submittedName>
        <fullName evidence="2">Uncharacterized protein</fullName>
    </submittedName>
</protein>
<reference evidence="3" key="1">
    <citation type="journal article" date="2017" name="Genome Biol.">
        <title>Comparative genomics reveals high biological diversity and specific adaptations in the industrially and medically important fungal genus Aspergillus.</title>
        <authorList>
            <person name="de Vries R.P."/>
            <person name="Riley R."/>
            <person name="Wiebenga A."/>
            <person name="Aguilar-Osorio G."/>
            <person name="Amillis S."/>
            <person name="Uchima C.A."/>
            <person name="Anderluh G."/>
            <person name="Asadollahi M."/>
            <person name="Askin M."/>
            <person name="Barry K."/>
            <person name="Battaglia E."/>
            <person name="Bayram O."/>
            <person name="Benocci T."/>
            <person name="Braus-Stromeyer S.A."/>
            <person name="Caldana C."/>
            <person name="Canovas D."/>
            <person name="Cerqueira G.C."/>
            <person name="Chen F."/>
            <person name="Chen W."/>
            <person name="Choi C."/>
            <person name="Clum A."/>
            <person name="Dos Santos R.A."/>
            <person name="Damasio A.R."/>
            <person name="Diallinas G."/>
            <person name="Emri T."/>
            <person name="Fekete E."/>
            <person name="Flipphi M."/>
            <person name="Freyberg S."/>
            <person name="Gallo A."/>
            <person name="Gournas C."/>
            <person name="Habgood R."/>
            <person name="Hainaut M."/>
            <person name="Harispe M.L."/>
            <person name="Henrissat B."/>
            <person name="Hilden K.S."/>
            <person name="Hope R."/>
            <person name="Hossain A."/>
            <person name="Karabika E."/>
            <person name="Karaffa L."/>
            <person name="Karanyi Z."/>
            <person name="Krasevec N."/>
            <person name="Kuo A."/>
            <person name="Kusch H."/>
            <person name="LaButti K."/>
            <person name="Lagendijk E.L."/>
            <person name="Lapidus A."/>
            <person name="Levasseur A."/>
            <person name="Lindquist E."/>
            <person name="Lipzen A."/>
            <person name="Logrieco A.F."/>
            <person name="MacCabe A."/>
            <person name="Maekelae M.R."/>
            <person name="Malavazi I."/>
            <person name="Melin P."/>
            <person name="Meyer V."/>
            <person name="Mielnichuk N."/>
            <person name="Miskei M."/>
            <person name="Molnar A.P."/>
            <person name="Mule G."/>
            <person name="Ngan C.Y."/>
            <person name="Orejas M."/>
            <person name="Orosz E."/>
            <person name="Ouedraogo J.P."/>
            <person name="Overkamp K.M."/>
            <person name="Park H.-S."/>
            <person name="Perrone G."/>
            <person name="Piumi F."/>
            <person name="Punt P.J."/>
            <person name="Ram A.F."/>
            <person name="Ramon A."/>
            <person name="Rauscher S."/>
            <person name="Record E."/>
            <person name="Riano-Pachon D.M."/>
            <person name="Robert V."/>
            <person name="Roehrig J."/>
            <person name="Ruller R."/>
            <person name="Salamov A."/>
            <person name="Salih N.S."/>
            <person name="Samson R.A."/>
            <person name="Sandor E."/>
            <person name="Sanguinetti M."/>
            <person name="Schuetze T."/>
            <person name="Sepcic K."/>
            <person name="Shelest E."/>
            <person name="Sherlock G."/>
            <person name="Sophianopoulou V."/>
            <person name="Squina F.M."/>
            <person name="Sun H."/>
            <person name="Susca A."/>
            <person name="Todd R.B."/>
            <person name="Tsang A."/>
            <person name="Unkles S.E."/>
            <person name="van de Wiele N."/>
            <person name="van Rossen-Uffink D."/>
            <person name="Oliveira J.V."/>
            <person name="Vesth T.C."/>
            <person name="Visser J."/>
            <person name="Yu J.-H."/>
            <person name="Zhou M."/>
            <person name="Andersen M.R."/>
            <person name="Archer D.B."/>
            <person name="Baker S.E."/>
            <person name="Benoit I."/>
            <person name="Brakhage A.A."/>
            <person name="Braus G.H."/>
            <person name="Fischer R."/>
            <person name="Frisvad J.C."/>
            <person name="Goldman G.H."/>
            <person name="Houbraken J."/>
            <person name="Oakley B."/>
            <person name="Pocsi I."/>
            <person name="Scazzocchio C."/>
            <person name="Seiboth B."/>
            <person name="vanKuyk P.A."/>
            <person name="Wortman J."/>
            <person name="Dyer P.S."/>
            <person name="Grigoriev I.V."/>
        </authorList>
    </citation>
    <scope>NUCLEOTIDE SEQUENCE [LARGE SCALE GENOMIC DNA]</scope>
    <source>
        <strain evidence="3">CBS 101740 / IMI 381727 / IBT 21946</strain>
    </source>
</reference>
<dbReference type="EMBL" id="KV878685">
    <property type="protein sequence ID" value="OJJ71056.1"/>
    <property type="molecule type" value="Genomic_DNA"/>
</dbReference>
<keyword evidence="3" id="KW-1185">Reference proteome</keyword>
<evidence type="ECO:0000313" key="2">
    <source>
        <dbReference type="EMBL" id="OJJ71056.1"/>
    </source>
</evidence>
<feature type="transmembrane region" description="Helical" evidence="1">
    <location>
        <begin position="12"/>
        <end position="29"/>
    </location>
</feature>
<keyword evidence="1" id="KW-0472">Membrane</keyword>
<dbReference type="VEuPathDB" id="FungiDB:ASPBRDRAFT_601637"/>
<evidence type="ECO:0000313" key="3">
    <source>
        <dbReference type="Proteomes" id="UP000184499"/>
    </source>
</evidence>